<dbReference type="Pfam" id="PF02646">
    <property type="entry name" value="RmuC"/>
    <property type="match status" value="1"/>
</dbReference>
<dbReference type="EMBL" id="QWFX01000016">
    <property type="protein sequence ID" value="RIJ26705.1"/>
    <property type="molecule type" value="Genomic_DNA"/>
</dbReference>
<protein>
    <recommendedName>
        <fullName evidence="3">DNA recombination protein RmuC homolog</fullName>
    </recommendedName>
</protein>
<name>A0A399R9J6_9PROT</name>
<dbReference type="AlphaFoldDB" id="A0A399R9J6"/>
<proteinExistence type="inferred from homology"/>
<keyword evidence="8" id="KW-0472">Membrane</keyword>
<reference evidence="9 10" key="1">
    <citation type="submission" date="2018-08" db="EMBL/GenBank/DDBJ databases">
        <title>Henriciella mobilis sp. nov., isolated from seawater.</title>
        <authorList>
            <person name="Cheng H."/>
            <person name="Wu Y.-H."/>
            <person name="Xu X.-W."/>
            <person name="Guo L.-L."/>
        </authorList>
    </citation>
    <scope>NUCLEOTIDE SEQUENCE [LARGE SCALE GENOMIC DNA]</scope>
    <source>
        <strain evidence="9 10">JN25</strain>
    </source>
</reference>
<evidence type="ECO:0000313" key="10">
    <source>
        <dbReference type="Proteomes" id="UP000266385"/>
    </source>
</evidence>
<keyword evidence="8" id="KW-0812">Transmembrane</keyword>
<dbReference type="GO" id="GO:0006310">
    <property type="term" value="P:DNA recombination"/>
    <property type="evidence" value="ECO:0007669"/>
    <property type="project" value="UniProtKB-KW"/>
</dbReference>
<dbReference type="RefSeq" id="WP_119377599.1">
    <property type="nucleotide sequence ID" value="NZ_QWFX01000016.1"/>
</dbReference>
<dbReference type="OrthoDB" id="370725at2"/>
<evidence type="ECO:0000256" key="8">
    <source>
        <dbReference type="SAM" id="Phobius"/>
    </source>
</evidence>
<organism evidence="9 10">
    <name type="scientific">Henriciella mobilis</name>
    <dbReference type="NCBI Taxonomy" id="2305467"/>
    <lineage>
        <taxon>Bacteria</taxon>
        <taxon>Pseudomonadati</taxon>
        <taxon>Pseudomonadota</taxon>
        <taxon>Alphaproteobacteria</taxon>
        <taxon>Hyphomonadales</taxon>
        <taxon>Hyphomonadaceae</taxon>
        <taxon>Henriciella</taxon>
    </lineage>
</organism>
<comment type="caution">
    <text evidence="9">The sequence shown here is derived from an EMBL/GenBank/DDBJ whole genome shotgun (WGS) entry which is preliminary data.</text>
</comment>
<feature type="coiled-coil region" evidence="6">
    <location>
        <begin position="41"/>
        <end position="103"/>
    </location>
</feature>
<evidence type="ECO:0000313" key="9">
    <source>
        <dbReference type="EMBL" id="RIJ26705.1"/>
    </source>
</evidence>
<evidence type="ECO:0000256" key="5">
    <source>
        <dbReference type="ARBA" id="ARBA00023172"/>
    </source>
</evidence>
<evidence type="ECO:0000256" key="4">
    <source>
        <dbReference type="ARBA" id="ARBA00023054"/>
    </source>
</evidence>
<evidence type="ECO:0000256" key="2">
    <source>
        <dbReference type="ARBA" id="ARBA00009840"/>
    </source>
</evidence>
<feature type="region of interest" description="Disordered" evidence="7">
    <location>
        <begin position="434"/>
        <end position="456"/>
    </location>
</feature>
<keyword evidence="5" id="KW-0233">DNA recombination</keyword>
<evidence type="ECO:0000256" key="6">
    <source>
        <dbReference type="SAM" id="Coils"/>
    </source>
</evidence>
<accession>A0A399R9J6</accession>
<keyword evidence="8" id="KW-1133">Transmembrane helix</keyword>
<evidence type="ECO:0000256" key="7">
    <source>
        <dbReference type="SAM" id="MobiDB-lite"/>
    </source>
</evidence>
<dbReference type="PANTHER" id="PTHR30563:SF0">
    <property type="entry name" value="DNA RECOMBINATION PROTEIN RMUC"/>
    <property type="match status" value="1"/>
</dbReference>
<comment type="function">
    <text evidence="1">Involved in DNA recombination.</text>
</comment>
<gene>
    <name evidence="9" type="primary">rmuC</name>
    <name evidence="9" type="ORF">D1223_17305</name>
</gene>
<evidence type="ECO:0000256" key="1">
    <source>
        <dbReference type="ARBA" id="ARBA00003416"/>
    </source>
</evidence>
<evidence type="ECO:0000256" key="3">
    <source>
        <dbReference type="ARBA" id="ARBA00021840"/>
    </source>
</evidence>
<keyword evidence="4 6" id="KW-0175">Coiled coil</keyword>
<dbReference type="Proteomes" id="UP000266385">
    <property type="component" value="Unassembled WGS sequence"/>
</dbReference>
<keyword evidence="10" id="KW-1185">Reference proteome</keyword>
<sequence length="456" mass="50515">MDAFITIGSVGLDLIHLILFVTAAALAGVLVWMRGELQTRAGDVERDLAHTQELLETAKAEREDLRQQLKTQAAVAEEAKIALARAEARSEEDEKKFADLAQRVLDQSSRRFLTQADEHFKRHKEGAQSNLKELMSPINKNLEDFAKKVADLEKVRAQDKSAIQEQVKAIGESLKMHTTETNKLVTALSAPKGGGRWGETTLRNVMEHAGLSAHCDFSEQVHDRVDDKSIRPDVIIKLPGGREIVVDSKVSIEDYLKALDETDQARRAAYLKAHGQKVREHIKRLGSKDYQSAFSKRVDFVALFIPGENFYVAALEHEPDLFDFAAARQVIVVTPSTLLALAKAVAYGWRQEQATENARQAAELGRDLYARLTTLGGHVEKVGKSLNGAVDAYNKLGSSLTSRVLPAARKFEDLQIAPPEKSVPEIETIEKRAMLPDRTGELDFSSADNEDEEDAA</sequence>
<dbReference type="InterPro" id="IPR003798">
    <property type="entry name" value="DNA_recombination_RmuC"/>
</dbReference>
<feature type="transmembrane region" description="Helical" evidence="8">
    <location>
        <begin position="14"/>
        <end position="33"/>
    </location>
</feature>
<dbReference type="PANTHER" id="PTHR30563">
    <property type="entry name" value="DNA RECOMBINATION PROTEIN RMUC"/>
    <property type="match status" value="1"/>
</dbReference>
<comment type="similarity">
    <text evidence="2">Belongs to the RmuC family.</text>
</comment>